<dbReference type="Proteomes" id="UP000199705">
    <property type="component" value="Unassembled WGS sequence"/>
</dbReference>
<organism evidence="1 2">
    <name type="scientific">Mucilaginibacter gossypii</name>
    <dbReference type="NCBI Taxonomy" id="551996"/>
    <lineage>
        <taxon>Bacteria</taxon>
        <taxon>Pseudomonadati</taxon>
        <taxon>Bacteroidota</taxon>
        <taxon>Sphingobacteriia</taxon>
        <taxon>Sphingobacteriales</taxon>
        <taxon>Sphingobacteriaceae</taxon>
        <taxon>Mucilaginibacter</taxon>
    </lineage>
</organism>
<dbReference type="InterPro" id="IPR006311">
    <property type="entry name" value="TAT_signal"/>
</dbReference>
<dbReference type="RefSeq" id="WP_256337360.1">
    <property type="nucleotide sequence ID" value="NZ_FNCG01000003.1"/>
</dbReference>
<reference evidence="2" key="1">
    <citation type="submission" date="2016-10" db="EMBL/GenBank/DDBJ databases">
        <authorList>
            <person name="Varghese N."/>
            <person name="Submissions S."/>
        </authorList>
    </citation>
    <scope>NUCLEOTIDE SEQUENCE [LARGE SCALE GENOMIC DNA]</scope>
    <source>
        <strain evidence="2">Gh-67</strain>
    </source>
</reference>
<dbReference type="STRING" id="551996.SAMN05192573_1036"/>
<keyword evidence="2" id="KW-1185">Reference proteome</keyword>
<evidence type="ECO:0000313" key="1">
    <source>
        <dbReference type="EMBL" id="SDG29506.1"/>
    </source>
</evidence>
<dbReference type="EMBL" id="FNCG01000003">
    <property type="protein sequence ID" value="SDG29506.1"/>
    <property type="molecule type" value="Genomic_DNA"/>
</dbReference>
<dbReference type="SUPFAM" id="SSF75005">
    <property type="entry name" value="Arabinanase/levansucrase/invertase"/>
    <property type="match status" value="1"/>
</dbReference>
<sequence length="357" mass="40580">MMKRRDFIEQLSMASAMALLPGLAFGNPNDHVSAFAKKLKPVGRKLEMEGYYVWCNSPIEGPDGRIHVFFSRWIASKKMGGWINGSEICHAVADTPESEYKFLETILAPRGPGYWDATTCHNPSIKVVDGKYCLFFMGNSNGKTNTKRIGLATADSLDGPWTRPDEPLLLPGPEGAWDDHCTTNPAFVKHPNGQYWLFYKSWNTKEYETSTDPLVKGNRKYGLAIADKLEGPYIKYDGNPVIDFSGRGNNAQLEDAFVWLDRGRFRMLARDMGVFNHQYGLYMESKTGKKWGEPEIGYFNADYYHINQPPPPKYLNKYGRFERPQLLFQNGKPTYMFTTSQGGKYMTASPFIFKIES</sequence>
<dbReference type="GO" id="GO:0016787">
    <property type="term" value="F:hydrolase activity"/>
    <property type="evidence" value="ECO:0007669"/>
    <property type="project" value="UniProtKB-KW"/>
</dbReference>
<dbReference type="AlphaFoldDB" id="A0A1G7T2D7"/>
<dbReference type="InterPro" id="IPR023296">
    <property type="entry name" value="Glyco_hydro_beta-prop_sf"/>
</dbReference>
<dbReference type="Gene3D" id="2.115.10.20">
    <property type="entry name" value="Glycosyl hydrolase domain, family 43"/>
    <property type="match status" value="1"/>
</dbReference>
<name>A0A1G7T2D7_9SPHI</name>
<accession>A0A1G7T2D7</accession>
<proteinExistence type="predicted"/>
<keyword evidence="1" id="KW-0378">Hydrolase</keyword>
<gene>
    <name evidence="1" type="ORF">SAMN05192573_1036</name>
</gene>
<dbReference type="CDD" id="cd08994">
    <property type="entry name" value="GH43_62_32_68_117_130-like"/>
    <property type="match status" value="1"/>
</dbReference>
<protein>
    <submittedName>
        <fullName evidence="1">Glycosyl hydrolases family 43</fullName>
    </submittedName>
</protein>
<evidence type="ECO:0000313" key="2">
    <source>
        <dbReference type="Proteomes" id="UP000199705"/>
    </source>
</evidence>
<dbReference type="PROSITE" id="PS51318">
    <property type="entry name" value="TAT"/>
    <property type="match status" value="1"/>
</dbReference>